<accession>A8PL58</accession>
<dbReference type="InterPro" id="IPR029063">
    <property type="entry name" value="SAM-dependent_MTases_sf"/>
</dbReference>
<name>A8PL58_9COXI</name>
<dbReference type="PANTHER" id="PTHR34203">
    <property type="entry name" value="METHYLTRANSFERASE, FKBM FAMILY PROTEIN"/>
    <property type="match status" value="1"/>
</dbReference>
<protein>
    <submittedName>
        <fullName evidence="2">Methyltransferase FkbM</fullName>
    </submittedName>
</protein>
<keyword evidence="2" id="KW-0808">Transferase</keyword>
<dbReference type="RefSeq" id="WP_006035648.1">
    <property type="nucleotide sequence ID" value="NZ_AAQJ02000001.1"/>
</dbReference>
<feature type="domain" description="Methyltransferase FkbM" evidence="1">
    <location>
        <begin position="97"/>
        <end position="257"/>
    </location>
</feature>
<dbReference type="EMBL" id="AAQJ02000001">
    <property type="protein sequence ID" value="EDP46675.1"/>
    <property type="molecule type" value="Genomic_DNA"/>
</dbReference>
<dbReference type="eggNOG" id="COG4123">
    <property type="taxonomic scope" value="Bacteria"/>
</dbReference>
<organism evidence="2 3">
    <name type="scientific">Rickettsiella grylli</name>
    <dbReference type="NCBI Taxonomy" id="59196"/>
    <lineage>
        <taxon>Bacteria</taxon>
        <taxon>Pseudomonadati</taxon>
        <taxon>Pseudomonadota</taxon>
        <taxon>Gammaproteobacteria</taxon>
        <taxon>Legionellales</taxon>
        <taxon>Coxiellaceae</taxon>
        <taxon>Rickettsiella</taxon>
    </lineage>
</organism>
<evidence type="ECO:0000313" key="3">
    <source>
        <dbReference type="Proteomes" id="UP000054075"/>
    </source>
</evidence>
<evidence type="ECO:0000259" key="1">
    <source>
        <dbReference type="Pfam" id="PF05050"/>
    </source>
</evidence>
<dbReference type="AlphaFoldDB" id="A8PL58"/>
<dbReference type="Proteomes" id="UP000054075">
    <property type="component" value="Unassembled WGS sequence"/>
</dbReference>
<comment type="caution">
    <text evidence="2">The sequence shown here is derived from an EMBL/GenBank/DDBJ whole genome shotgun (WGS) entry which is preliminary data.</text>
</comment>
<keyword evidence="2" id="KW-0489">Methyltransferase</keyword>
<dbReference type="NCBIfam" id="TIGR01444">
    <property type="entry name" value="fkbM_fam"/>
    <property type="match status" value="1"/>
</dbReference>
<dbReference type="Gene3D" id="3.40.50.150">
    <property type="entry name" value="Vaccinia Virus protein VP39"/>
    <property type="match status" value="1"/>
</dbReference>
<dbReference type="OrthoDB" id="663022at2"/>
<gene>
    <name evidence="2" type="ORF">RICGR_0240</name>
</gene>
<reference evidence="2" key="1">
    <citation type="submission" date="2006-04" db="EMBL/GenBank/DDBJ databases">
        <authorList>
            <person name="Seshadri R."/>
            <person name="Federici B.A."/>
        </authorList>
    </citation>
    <scope>NUCLEOTIDE SEQUENCE [LARGE SCALE GENOMIC DNA]</scope>
</reference>
<dbReference type="GO" id="GO:0008168">
    <property type="term" value="F:methyltransferase activity"/>
    <property type="evidence" value="ECO:0007669"/>
    <property type="project" value="UniProtKB-KW"/>
</dbReference>
<sequence>MIKTIVHRFTSSRAKKQRVVYHWPWYSRFFQHHLRRYLKRLQKKNRLKNYPQLACVPSDAIGQWIVLKGLYEEELLISFGIVFKHYLNRFKQQTLLDVGANIGNHTLFFSRYFKEIIAFEPNPTALKLLETNIFLNQTKNISIIPVGLSNHSGTLPFIEDPENLGGSRFECKKAHTTPFKRRYIDVEKGDTLLHQRFNTSSIGAIKLDIEGFEMYALQGLKQTLMHHQPIIFFETHTAEGETGAQAIFDYLTQLNYAYFYTIEPRKCNGLIRFFIRLLKGYEIIITPLIRPENRFYSLIIATTTPLE</sequence>
<dbReference type="GO" id="GO:0032259">
    <property type="term" value="P:methylation"/>
    <property type="evidence" value="ECO:0007669"/>
    <property type="project" value="UniProtKB-KW"/>
</dbReference>
<proteinExistence type="predicted"/>
<dbReference type="InterPro" id="IPR052514">
    <property type="entry name" value="SAM-dependent_MTase"/>
</dbReference>
<reference evidence="2" key="2">
    <citation type="submission" date="2007-10" db="EMBL/GenBank/DDBJ databases">
        <authorList>
            <person name="Myers G.S."/>
        </authorList>
    </citation>
    <scope>NUCLEOTIDE SEQUENCE [LARGE SCALE GENOMIC DNA]</scope>
</reference>
<keyword evidence="3" id="KW-1185">Reference proteome</keyword>
<dbReference type="InterPro" id="IPR006342">
    <property type="entry name" value="FkbM_mtfrase"/>
</dbReference>
<dbReference type="Pfam" id="PF05050">
    <property type="entry name" value="Methyltransf_21"/>
    <property type="match status" value="1"/>
</dbReference>
<dbReference type="CDD" id="cd02440">
    <property type="entry name" value="AdoMet_MTases"/>
    <property type="match status" value="1"/>
</dbReference>
<dbReference type="PANTHER" id="PTHR34203:SF15">
    <property type="entry name" value="SLL1173 PROTEIN"/>
    <property type="match status" value="1"/>
</dbReference>
<dbReference type="STRING" id="59196.RICGR_0240"/>
<dbReference type="SUPFAM" id="SSF53335">
    <property type="entry name" value="S-adenosyl-L-methionine-dependent methyltransferases"/>
    <property type="match status" value="1"/>
</dbReference>
<evidence type="ECO:0000313" key="2">
    <source>
        <dbReference type="EMBL" id="EDP46675.1"/>
    </source>
</evidence>